<dbReference type="PROSITE" id="PS50943">
    <property type="entry name" value="HTH_CROC1"/>
    <property type="match status" value="1"/>
</dbReference>
<protein>
    <recommendedName>
        <fullName evidence="2">HTH cro/C1-type domain-containing protein</fullName>
    </recommendedName>
</protein>
<dbReference type="SUPFAM" id="SSF47413">
    <property type="entry name" value="lambda repressor-like DNA-binding domains"/>
    <property type="match status" value="1"/>
</dbReference>
<feature type="domain" description="HTH cro/C1-type" evidence="2">
    <location>
        <begin position="10"/>
        <end position="64"/>
    </location>
</feature>
<name>A0A090KMP5_9BACI</name>
<dbReference type="GeneID" id="92959237"/>
<dbReference type="OrthoDB" id="3035529at2"/>
<reference evidence="4 5" key="2">
    <citation type="submission" date="2015-01" db="EMBL/GenBank/DDBJ databases">
        <title>Draft Genome Sequences of Four Bacillus thermoamylovorans Strains, Isolated From Food Products.</title>
        <authorList>
            <person name="Krawcyk A.O."/>
            <person name="Berendsen E.M."/>
            <person name="Eijlander R.T."/>
            <person name="de Jong A."/>
            <person name="Wells-Bennik M."/>
            <person name="Kuipers O.P."/>
        </authorList>
    </citation>
    <scope>NUCLEOTIDE SEQUENCE [LARGE SCALE GENOMIC DNA]</scope>
    <source>
        <strain evidence="4 5">B4167</strain>
    </source>
</reference>
<reference evidence="3 6" key="1">
    <citation type="submission" date="2014-07" db="EMBL/GenBank/DDBJ databases">
        <authorList>
            <person name="Wibberg Daniel"/>
        </authorList>
    </citation>
    <scope>NUCLEOTIDE SEQUENCE [LARGE SCALE GENOMIC DNA]</scope>
</reference>
<evidence type="ECO:0000313" key="6">
    <source>
        <dbReference type="Proteomes" id="UP000040576"/>
    </source>
</evidence>
<evidence type="ECO:0000259" key="2">
    <source>
        <dbReference type="PROSITE" id="PS50943"/>
    </source>
</evidence>
<dbReference type="STRING" id="35841.B4167_0011"/>
<evidence type="ECO:0000313" key="5">
    <source>
        <dbReference type="Proteomes" id="UP000032076"/>
    </source>
</evidence>
<dbReference type="InterPro" id="IPR010982">
    <property type="entry name" value="Lambda_DNA-bd_dom_sf"/>
</dbReference>
<dbReference type="AlphaFoldDB" id="A0A090KMP5"/>
<dbReference type="EMBL" id="JXLU01000029">
    <property type="protein sequence ID" value="KIO73593.1"/>
    <property type="molecule type" value="Genomic_DNA"/>
</dbReference>
<dbReference type="CDD" id="cd00093">
    <property type="entry name" value="HTH_XRE"/>
    <property type="match status" value="1"/>
</dbReference>
<dbReference type="Proteomes" id="UP000032076">
    <property type="component" value="Unassembled WGS sequence"/>
</dbReference>
<organism evidence="3 6">
    <name type="scientific">Caldibacillus thermoamylovorans</name>
    <dbReference type="NCBI Taxonomy" id="35841"/>
    <lineage>
        <taxon>Bacteria</taxon>
        <taxon>Bacillati</taxon>
        <taxon>Bacillota</taxon>
        <taxon>Bacilli</taxon>
        <taxon>Bacillales</taxon>
        <taxon>Bacillaceae</taxon>
        <taxon>Caldibacillus</taxon>
    </lineage>
</organism>
<gene>
    <name evidence="4" type="ORF">B4167_0011</name>
    <name evidence="3" type="ORF">BT1A1_0077</name>
</gene>
<dbReference type="GO" id="GO:0003677">
    <property type="term" value="F:DNA binding"/>
    <property type="evidence" value="ECO:0007669"/>
    <property type="project" value="UniProtKB-KW"/>
</dbReference>
<dbReference type="Proteomes" id="UP000040576">
    <property type="component" value="Unassembled WGS sequence"/>
</dbReference>
<keyword evidence="6" id="KW-1185">Reference proteome</keyword>
<evidence type="ECO:0000313" key="3">
    <source>
        <dbReference type="EMBL" id="CED99949.1"/>
    </source>
</evidence>
<proteinExistence type="predicted"/>
<evidence type="ECO:0000256" key="1">
    <source>
        <dbReference type="ARBA" id="ARBA00023125"/>
    </source>
</evidence>
<sequence length="75" mass="8681">METEIWGRRIRAFRKLKGFTQKELADELGISVSVLGEVERGTRYPSSELMSCIARILNIKMNELIPGNCNRRNRK</sequence>
<dbReference type="Gene3D" id="1.10.260.40">
    <property type="entry name" value="lambda repressor-like DNA-binding domains"/>
    <property type="match status" value="1"/>
</dbReference>
<dbReference type="Pfam" id="PF01381">
    <property type="entry name" value="HTH_3"/>
    <property type="match status" value="1"/>
</dbReference>
<dbReference type="PANTHER" id="PTHR46558:SF4">
    <property type="entry name" value="DNA-BIDING PHAGE PROTEIN"/>
    <property type="match status" value="1"/>
</dbReference>
<keyword evidence="1" id="KW-0238">DNA-binding</keyword>
<dbReference type="eggNOG" id="COG1476">
    <property type="taxonomic scope" value="Bacteria"/>
</dbReference>
<dbReference type="EMBL" id="CCRF01000004">
    <property type="protein sequence ID" value="CED99949.1"/>
    <property type="molecule type" value="Genomic_DNA"/>
</dbReference>
<dbReference type="RefSeq" id="WP_034766923.1">
    <property type="nucleotide sequence ID" value="NZ_CCRF01000004.1"/>
</dbReference>
<evidence type="ECO:0000313" key="4">
    <source>
        <dbReference type="EMBL" id="KIO73593.1"/>
    </source>
</evidence>
<dbReference type="InterPro" id="IPR001387">
    <property type="entry name" value="Cro/C1-type_HTH"/>
</dbReference>
<accession>A0A090KMP5</accession>
<dbReference type="PANTHER" id="PTHR46558">
    <property type="entry name" value="TRACRIPTIONAL REGULATORY PROTEIN-RELATED-RELATED"/>
    <property type="match status" value="1"/>
</dbReference>
<dbReference type="SMART" id="SM00530">
    <property type="entry name" value="HTH_XRE"/>
    <property type="match status" value="1"/>
</dbReference>